<feature type="region of interest" description="Disordered" evidence="1">
    <location>
        <begin position="255"/>
        <end position="302"/>
    </location>
</feature>
<gene>
    <name evidence="2" type="ORF">FOB72_11265</name>
</gene>
<dbReference type="Proteomes" id="UP000322822">
    <property type="component" value="Chromosome 1"/>
</dbReference>
<name>A0A5P2H4B6_9BURK</name>
<dbReference type="EMBL" id="CP044065">
    <property type="protein sequence ID" value="QET02558.1"/>
    <property type="molecule type" value="Genomic_DNA"/>
</dbReference>
<dbReference type="GO" id="GO:0005576">
    <property type="term" value="C:extracellular region"/>
    <property type="evidence" value="ECO:0007669"/>
    <property type="project" value="TreeGrafter"/>
</dbReference>
<dbReference type="OrthoDB" id="8592519at2"/>
<dbReference type="PANTHER" id="PTHR37549">
    <property type="entry name" value="LIPOPROTEIN LPRI"/>
    <property type="match status" value="1"/>
</dbReference>
<dbReference type="InterPro" id="IPR052755">
    <property type="entry name" value="Lysozyme_Inhibitor_LprI"/>
</dbReference>
<organism evidence="2 3">
    <name type="scientific">Cupriavidus pauculus</name>
    <dbReference type="NCBI Taxonomy" id="82633"/>
    <lineage>
        <taxon>Bacteria</taxon>
        <taxon>Pseudomonadati</taxon>
        <taxon>Pseudomonadota</taxon>
        <taxon>Betaproteobacteria</taxon>
        <taxon>Burkholderiales</taxon>
        <taxon>Burkholderiaceae</taxon>
        <taxon>Cupriavidus</taxon>
    </lineage>
</organism>
<dbReference type="PANTHER" id="PTHR37549:SF1">
    <property type="entry name" value="LIPOPROTEIN LPRI"/>
    <property type="match status" value="1"/>
</dbReference>
<evidence type="ECO:0000313" key="2">
    <source>
        <dbReference type="EMBL" id="QET02558.1"/>
    </source>
</evidence>
<dbReference type="AlphaFoldDB" id="A0A5P2H4B6"/>
<proteinExistence type="predicted"/>
<accession>A0A5P2H4B6</accession>
<feature type="compositionally biased region" description="Low complexity" evidence="1">
    <location>
        <begin position="255"/>
        <end position="266"/>
    </location>
</feature>
<protein>
    <submittedName>
        <fullName evidence="2">DUF1311 domain-containing protein</fullName>
    </submittedName>
</protein>
<reference evidence="2 3" key="1">
    <citation type="submission" date="2019-09" db="EMBL/GenBank/DDBJ databases">
        <title>FDA dAtabase for Regulatory Grade micrObial Sequences (FDA-ARGOS): Supporting development and validation of Infectious Disease Dx tests.</title>
        <authorList>
            <person name="Sciortino C."/>
            <person name="Tallon L."/>
            <person name="Sadzewicz L."/>
            <person name="Vavikolanu K."/>
            <person name="Mehta A."/>
            <person name="Aluvathingal J."/>
            <person name="Nadendla S."/>
            <person name="Nandy P."/>
            <person name="Geyer C."/>
            <person name="Yan Y."/>
            <person name="Sichtig H."/>
        </authorList>
    </citation>
    <scope>NUCLEOTIDE SEQUENCE [LARGE SCALE GENOMIC DNA]</scope>
    <source>
        <strain evidence="2 3">FDAARGOS_664</strain>
    </source>
</reference>
<evidence type="ECO:0000256" key="1">
    <source>
        <dbReference type="SAM" id="MobiDB-lite"/>
    </source>
</evidence>
<sequence>MTKTAMTQTNKKIVSRTRPDAVSWVPSVFQSGPVRMLLATVLLGASLAGCSSKPGSDDLERELVHAYRCPLLDVADVKKVDGASDGNNAYQIAYSFRLELKGGKDAAAKLLPEWSSLSKQERAAKIELEQAVMAAAFAGVGSGKVSDAAVQAVQRRDDAQARREQVAARIKQILPCETPGAQLALSSLLGEAEAQMNADARQAAMPIGLKAKGAGMMTKGESSWHFAGDVPPFGVEEVIVSEPVVYAAPSQAVPAAPAQKPVPVAHAKSDDVGRAGMPTIPASDKEKQPQAETTSRGPSFDCDRASTRIEKIICADAKLSSLDAVMVDAYKAAIARTSDKDALKKQQSDWRHKVRDACGDDACLSSAYQQRISSLR</sequence>
<evidence type="ECO:0000313" key="3">
    <source>
        <dbReference type="Proteomes" id="UP000322822"/>
    </source>
</evidence>